<dbReference type="Proteomes" id="UP000789860">
    <property type="component" value="Unassembled WGS sequence"/>
</dbReference>
<organism evidence="1 2">
    <name type="scientific">Scutellospora calospora</name>
    <dbReference type="NCBI Taxonomy" id="85575"/>
    <lineage>
        <taxon>Eukaryota</taxon>
        <taxon>Fungi</taxon>
        <taxon>Fungi incertae sedis</taxon>
        <taxon>Mucoromycota</taxon>
        <taxon>Glomeromycotina</taxon>
        <taxon>Glomeromycetes</taxon>
        <taxon>Diversisporales</taxon>
        <taxon>Gigasporaceae</taxon>
        <taxon>Scutellospora</taxon>
    </lineage>
</organism>
<name>A0ACA9MWR0_9GLOM</name>
<evidence type="ECO:0000313" key="2">
    <source>
        <dbReference type="Proteomes" id="UP000789860"/>
    </source>
</evidence>
<proteinExistence type="predicted"/>
<evidence type="ECO:0000313" key="1">
    <source>
        <dbReference type="EMBL" id="CAG8617461.1"/>
    </source>
</evidence>
<comment type="caution">
    <text evidence="1">The sequence shown here is derived from an EMBL/GenBank/DDBJ whole genome shotgun (WGS) entry which is preliminary data.</text>
</comment>
<sequence length="218" mass="23613">MRQSSPGLMGTPALMSWAGISPAAEVEVLTANEVWTIGDFWTGNVLVSSPDDQSVPKLTVLDFELAKPGTAAFDVGQMGAEMLCLAHFRYAAAVAVRIGAHLFTIMPRAWTAEYGEEKVGLALQQGLELLKIGWKRDEAALRKSIDGRTRTIFQHSKDPARRSKSLASVARVSALLRGRPAPATWRPIGPPDDEFGEFDMVHGDDAEVGMDYTAVGDD</sequence>
<reference evidence="1" key="1">
    <citation type="submission" date="2021-06" db="EMBL/GenBank/DDBJ databases">
        <authorList>
            <person name="Kallberg Y."/>
            <person name="Tangrot J."/>
            <person name="Rosling A."/>
        </authorList>
    </citation>
    <scope>NUCLEOTIDE SEQUENCE</scope>
    <source>
        <strain evidence="1">AU212A</strain>
    </source>
</reference>
<gene>
    <name evidence="1" type="ORF">SCALOS_LOCUS7529</name>
</gene>
<dbReference type="EMBL" id="CAJVPM010017013">
    <property type="protein sequence ID" value="CAG8617461.1"/>
    <property type="molecule type" value="Genomic_DNA"/>
</dbReference>
<keyword evidence="2" id="KW-1185">Reference proteome</keyword>
<protein>
    <submittedName>
        <fullName evidence="1">4915_t:CDS:1</fullName>
    </submittedName>
</protein>
<accession>A0ACA9MWR0</accession>